<dbReference type="PATRIC" id="fig|742743.3.peg.588"/>
<dbReference type="SUPFAM" id="SSF52540">
    <property type="entry name" value="P-loop containing nucleoside triphosphate hydrolases"/>
    <property type="match status" value="1"/>
</dbReference>
<dbReference type="Pfam" id="PF05272">
    <property type="entry name" value="VapE-like_dom"/>
    <property type="match status" value="1"/>
</dbReference>
<evidence type="ECO:0000313" key="3">
    <source>
        <dbReference type="EMBL" id="EHO63561.1"/>
    </source>
</evidence>
<dbReference type="InterPro" id="IPR007936">
    <property type="entry name" value="VapE-like_dom"/>
</dbReference>
<keyword evidence="4" id="KW-1185">Reference proteome</keyword>
<sequence>MEVKNNCRFSIAVGRSRLDNVWHNEETTWSQFLDRISNSISTGETAEQYAHLPKSKKGSLKDIGGYVGAVLTDGIRQKAHVKAKTLITLDMDNAPDDYMYVINKVLHGCGFCIHSTHSHTHDHPRMRIVIPITREVTPDEYIAMARKLADKIGMAFFDLTTFAPERLMFWPSHPRDVEPVFYLNDAPILNPDTVLAEYDDWRDSTQWPMGKTELEVPRQYQRSMGGMDPTDKPGWVGAFCRCYDIPHAIETYLSGIYDQFKNRVDRYTFVQGSSAGGLHVFNNGKLAYSFHATDPTSQMCCNAFDLVRIHLFGSLDTDPKGRQGSQAPSYKAMVENVCLRDSAVKYEMARMQRTKPPEPVKDLDFDDSLITDRPTEKAEDKETSKKDAWIGKLAMTKGGKIIKNVRNLQIIFSNDRNLKGCIAYDIFSNRLVKTRKMIWDKTEPESDAWTDTDDSCLRNYLDNRYDLQVRAILDDVLRQEAHDHEFHPVRDWFRQLPPWDGVKRVERIFIDYLGADDSEYAKALARLLCRAVVARIFHPGCKWDYVIVLSGGQGIGKSTLLRKLGGKWFSDSLTTFEGKDAIEQLQGRTIIEVGEMQAASKSDAAAMKAFISRQVDKVRLPYEHRSSEFPRQCVLVATSNDKAFLKDTTGNRRFLPVDVAQSKLIPLNKSVFDMKDEDIRQIWAEAYADFKANYKSEQSLCLPENVEKTALEMQEAHMEGLEMKDQIEAFLELPVPENWKNYDITARREWVSSHLGDDLQPGMTYVEKISDIPHSVRLIERNRICTLEILCELFGKDKDRIMGFERKNVMSIMGQIPGWKWNRKKLFKLKLYGPQRCFVKDDLDEYSLLS</sequence>
<dbReference type="AlphaFoldDB" id="H1CYZ0"/>
<dbReference type="PANTHER" id="PTHR34985">
    <property type="entry name" value="SLR0554 PROTEIN"/>
    <property type="match status" value="1"/>
</dbReference>
<evidence type="ECO:0000313" key="4">
    <source>
        <dbReference type="Proteomes" id="UP000003277"/>
    </source>
</evidence>
<dbReference type="RefSeq" id="WP_008859082.1">
    <property type="nucleotide sequence ID" value="NZ_JH591187.1"/>
</dbReference>
<organism evidence="3 4">
    <name type="scientific">Dialister succinatiphilus YIT 11850</name>
    <dbReference type="NCBI Taxonomy" id="742743"/>
    <lineage>
        <taxon>Bacteria</taxon>
        <taxon>Bacillati</taxon>
        <taxon>Bacillota</taxon>
        <taxon>Negativicutes</taxon>
        <taxon>Veillonellales</taxon>
        <taxon>Veillonellaceae</taxon>
        <taxon>Dialister</taxon>
    </lineage>
</organism>
<protein>
    <recommendedName>
        <fullName evidence="2">Virulence-associated protein E-like domain-containing protein</fullName>
    </recommendedName>
</protein>
<feature type="compositionally biased region" description="Basic and acidic residues" evidence="1">
    <location>
        <begin position="350"/>
        <end position="363"/>
    </location>
</feature>
<feature type="compositionally biased region" description="Basic and acidic residues" evidence="1">
    <location>
        <begin position="373"/>
        <end position="383"/>
    </location>
</feature>
<dbReference type="OrthoDB" id="9763644at2"/>
<feature type="region of interest" description="Disordered" evidence="1">
    <location>
        <begin position="350"/>
        <end position="383"/>
    </location>
</feature>
<dbReference type="PANTHER" id="PTHR34985:SF1">
    <property type="entry name" value="SLR0554 PROTEIN"/>
    <property type="match status" value="1"/>
</dbReference>
<gene>
    <name evidence="3" type="ORF">HMPREF9453_00578</name>
</gene>
<name>H1CYZ0_9FIRM</name>
<dbReference type="HOGENOM" id="CLU_018385_1_0_9"/>
<evidence type="ECO:0000256" key="1">
    <source>
        <dbReference type="SAM" id="MobiDB-lite"/>
    </source>
</evidence>
<reference evidence="3 4" key="1">
    <citation type="submission" date="2011-11" db="EMBL/GenBank/DDBJ databases">
        <title>The Genome Sequence of Dialister succinatiphilus YIT 11850.</title>
        <authorList>
            <consortium name="The Broad Institute Genome Sequencing Platform"/>
            <person name="Earl A."/>
            <person name="Ward D."/>
            <person name="Feldgarden M."/>
            <person name="Gevers D."/>
            <person name="Morotomi M."/>
            <person name="Young S.K."/>
            <person name="Zeng Q."/>
            <person name="Gargeya S."/>
            <person name="Fitzgerald M."/>
            <person name="Haas B."/>
            <person name="Abouelleil A."/>
            <person name="Alvarado L."/>
            <person name="Arachchi H.M."/>
            <person name="Berlin A."/>
            <person name="Brown A."/>
            <person name="Chapman S.B."/>
            <person name="Dunbar C."/>
            <person name="Gearin G."/>
            <person name="Goldberg J."/>
            <person name="Griggs A."/>
            <person name="Gujja S."/>
            <person name="Heiman D."/>
            <person name="Howarth C."/>
            <person name="Lui A."/>
            <person name="MacDonald P.J.P."/>
            <person name="Montmayeur A."/>
            <person name="Murphy C."/>
            <person name="Neiman D."/>
            <person name="Pearson M."/>
            <person name="Priest M."/>
            <person name="Roberts A."/>
            <person name="Saif S."/>
            <person name="Shea T."/>
            <person name="Sisk P."/>
            <person name="Stolte C."/>
            <person name="Sykes S."/>
            <person name="Wortman J."/>
            <person name="Nusbaum C."/>
            <person name="Birren B."/>
        </authorList>
    </citation>
    <scope>NUCLEOTIDE SEQUENCE [LARGE SCALE GENOMIC DNA]</scope>
    <source>
        <strain evidence="3 4">YIT 11850</strain>
    </source>
</reference>
<dbReference type="STRING" id="742743.HMPREF9453_00578"/>
<dbReference type="InterPro" id="IPR027417">
    <property type="entry name" value="P-loop_NTPase"/>
</dbReference>
<accession>H1CYZ0</accession>
<proteinExistence type="predicted"/>
<comment type="caution">
    <text evidence="3">The sequence shown here is derived from an EMBL/GenBank/DDBJ whole genome shotgun (WGS) entry which is preliminary data.</text>
</comment>
<evidence type="ECO:0000259" key="2">
    <source>
        <dbReference type="Pfam" id="PF05272"/>
    </source>
</evidence>
<feature type="domain" description="Virulence-associated protein E-like" evidence="2">
    <location>
        <begin position="498"/>
        <end position="718"/>
    </location>
</feature>
<dbReference type="eggNOG" id="COG5545">
    <property type="taxonomic scope" value="Bacteria"/>
</dbReference>
<dbReference type="Proteomes" id="UP000003277">
    <property type="component" value="Unassembled WGS sequence"/>
</dbReference>
<dbReference type="EMBL" id="ADLT01000015">
    <property type="protein sequence ID" value="EHO63561.1"/>
    <property type="molecule type" value="Genomic_DNA"/>
</dbReference>